<gene>
    <name evidence="2" type="ORF">EVAR_87999_1</name>
</gene>
<organism evidence="2 3">
    <name type="scientific">Eumeta variegata</name>
    <name type="common">Bagworm moth</name>
    <name type="synonym">Eumeta japonica</name>
    <dbReference type="NCBI Taxonomy" id="151549"/>
    <lineage>
        <taxon>Eukaryota</taxon>
        <taxon>Metazoa</taxon>
        <taxon>Ecdysozoa</taxon>
        <taxon>Arthropoda</taxon>
        <taxon>Hexapoda</taxon>
        <taxon>Insecta</taxon>
        <taxon>Pterygota</taxon>
        <taxon>Neoptera</taxon>
        <taxon>Endopterygota</taxon>
        <taxon>Lepidoptera</taxon>
        <taxon>Glossata</taxon>
        <taxon>Ditrysia</taxon>
        <taxon>Tineoidea</taxon>
        <taxon>Psychidae</taxon>
        <taxon>Oiketicinae</taxon>
        <taxon>Eumeta</taxon>
    </lineage>
</organism>
<reference evidence="2 3" key="1">
    <citation type="journal article" date="2019" name="Commun. Biol.">
        <title>The bagworm genome reveals a unique fibroin gene that provides high tensile strength.</title>
        <authorList>
            <person name="Kono N."/>
            <person name="Nakamura H."/>
            <person name="Ohtoshi R."/>
            <person name="Tomita M."/>
            <person name="Numata K."/>
            <person name="Arakawa K."/>
        </authorList>
    </citation>
    <scope>NUCLEOTIDE SEQUENCE [LARGE SCALE GENOMIC DNA]</scope>
</reference>
<evidence type="ECO:0000256" key="1">
    <source>
        <dbReference type="SAM" id="MobiDB-lite"/>
    </source>
</evidence>
<name>A0A4C1VD11_EUMVA</name>
<accession>A0A4C1VD11</accession>
<dbReference type="Proteomes" id="UP000299102">
    <property type="component" value="Unassembled WGS sequence"/>
</dbReference>
<dbReference type="EMBL" id="BGZK01000318">
    <property type="protein sequence ID" value="GBP36420.1"/>
    <property type="molecule type" value="Genomic_DNA"/>
</dbReference>
<keyword evidence="3" id="KW-1185">Reference proteome</keyword>
<comment type="caution">
    <text evidence="2">The sequence shown here is derived from an EMBL/GenBank/DDBJ whole genome shotgun (WGS) entry which is preliminary data.</text>
</comment>
<sequence length="292" mass="32332">MASTVSRRSEATPDGQPHTGPCRRPAGAFNAAAVSGCNANYAISRVVFYDCRGARPLSARRLGRRARQGRTTRVDAVQGLSPRRRRCRMRNVARNFVGVDKRRALWGASDAAVDGTCGGGAGSGRCVHVTTRVKNEIDRIACWEKRILTPGSCCVDTPNNGRIRVKKPQHGRVNYFFRRKPRLPTQRIGRTATRRLPSEIAGRQVDSVNLTRLGRKGGRHALGWRDLDSIVSGLQNRSSSIDRPVCTRRPRARTAQTASTALVTRALRDRACRQLQPMTDNQRLITRGRDGN</sequence>
<protein>
    <submittedName>
        <fullName evidence="2">Uncharacterized protein</fullName>
    </submittedName>
</protein>
<feature type="region of interest" description="Disordered" evidence="1">
    <location>
        <begin position="1"/>
        <end position="23"/>
    </location>
</feature>
<dbReference type="AlphaFoldDB" id="A0A4C1VD11"/>
<proteinExistence type="predicted"/>
<evidence type="ECO:0000313" key="2">
    <source>
        <dbReference type="EMBL" id="GBP36420.1"/>
    </source>
</evidence>
<evidence type="ECO:0000313" key="3">
    <source>
        <dbReference type="Proteomes" id="UP000299102"/>
    </source>
</evidence>